<feature type="compositionally biased region" description="Basic and acidic residues" evidence="1">
    <location>
        <begin position="1"/>
        <end position="10"/>
    </location>
</feature>
<gene>
    <name evidence="2" type="ORF">H9L15_11570</name>
</gene>
<proteinExistence type="predicted"/>
<protein>
    <submittedName>
        <fullName evidence="2">YdcH family protein</fullName>
    </submittedName>
</protein>
<accession>A0ABX6T1Y4</accession>
<keyword evidence="3" id="KW-1185">Reference proteome</keyword>
<dbReference type="InterPro" id="IPR038444">
    <property type="entry name" value="DUF465_sf"/>
</dbReference>
<name>A0ABX6T1Y4_9SPHN</name>
<evidence type="ECO:0000256" key="1">
    <source>
        <dbReference type="SAM" id="MobiDB-lite"/>
    </source>
</evidence>
<dbReference type="Proteomes" id="UP000516134">
    <property type="component" value="Chromosome"/>
</dbReference>
<dbReference type="InterPro" id="IPR007420">
    <property type="entry name" value="DUF465"/>
</dbReference>
<sequence>MDKAHAEELTSQHAHLAAQIDEEEHRPLPDMIKLHELKKEKLRLKDELAGHFH</sequence>
<dbReference type="Gene3D" id="6.10.280.50">
    <property type="match status" value="1"/>
</dbReference>
<dbReference type="EMBL" id="CP060780">
    <property type="protein sequence ID" value="QNP42743.1"/>
    <property type="molecule type" value="Genomic_DNA"/>
</dbReference>
<evidence type="ECO:0000313" key="3">
    <source>
        <dbReference type="Proteomes" id="UP000516134"/>
    </source>
</evidence>
<dbReference type="RefSeq" id="WP_187714175.1">
    <property type="nucleotide sequence ID" value="NZ_BAABJC010000001.1"/>
</dbReference>
<feature type="region of interest" description="Disordered" evidence="1">
    <location>
        <begin position="1"/>
        <end position="27"/>
    </location>
</feature>
<reference evidence="2 3" key="1">
    <citation type="submission" date="2020-08" db="EMBL/GenBank/DDBJ databases">
        <title>Genome sequence of Sphingomonas daechungensis KACC 18115T.</title>
        <authorList>
            <person name="Hyun D.-W."/>
            <person name="Bae J.-W."/>
        </authorList>
    </citation>
    <scope>NUCLEOTIDE SEQUENCE [LARGE SCALE GENOMIC DNA]</scope>
    <source>
        <strain evidence="2 3">KACC 18115</strain>
    </source>
</reference>
<organism evidence="2 3">
    <name type="scientific">Sphingomonas daechungensis</name>
    <dbReference type="NCBI Taxonomy" id="1176646"/>
    <lineage>
        <taxon>Bacteria</taxon>
        <taxon>Pseudomonadati</taxon>
        <taxon>Pseudomonadota</taxon>
        <taxon>Alphaproteobacteria</taxon>
        <taxon>Sphingomonadales</taxon>
        <taxon>Sphingomonadaceae</taxon>
        <taxon>Sphingomonas</taxon>
    </lineage>
</organism>
<dbReference type="Pfam" id="PF04325">
    <property type="entry name" value="DUF465"/>
    <property type="match status" value="1"/>
</dbReference>
<evidence type="ECO:0000313" key="2">
    <source>
        <dbReference type="EMBL" id="QNP42743.1"/>
    </source>
</evidence>